<feature type="transmembrane region" description="Helical" evidence="1">
    <location>
        <begin position="138"/>
        <end position="155"/>
    </location>
</feature>
<dbReference type="Proteomes" id="UP000603453">
    <property type="component" value="Unassembled WGS sequence"/>
</dbReference>
<accession>A0A8H7V313</accession>
<dbReference type="AlphaFoldDB" id="A0A8H7V313"/>
<feature type="transmembrane region" description="Helical" evidence="1">
    <location>
        <begin position="38"/>
        <end position="56"/>
    </location>
</feature>
<dbReference type="EMBL" id="JAEPRD010000050">
    <property type="protein sequence ID" value="KAG2203602.1"/>
    <property type="molecule type" value="Genomic_DNA"/>
</dbReference>
<keyword evidence="3" id="KW-1185">Reference proteome</keyword>
<protein>
    <submittedName>
        <fullName evidence="2">Uncharacterized protein</fullName>
    </submittedName>
</protein>
<feature type="transmembrane region" description="Helical" evidence="1">
    <location>
        <begin position="434"/>
        <end position="454"/>
    </location>
</feature>
<keyword evidence="1" id="KW-0812">Transmembrane</keyword>
<keyword evidence="1" id="KW-1133">Transmembrane helix</keyword>
<organism evidence="2 3">
    <name type="scientific">Mucor saturninus</name>
    <dbReference type="NCBI Taxonomy" id="64648"/>
    <lineage>
        <taxon>Eukaryota</taxon>
        <taxon>Fungi</taxon>
        <taxon>Fungi incertae sedis</taxon>
        <taxon>Mucoromycota</taxon>
        <taxon>Mucoromycotina</taxon>
        <taxon>Mucoromycetes</taxon>
        <taxon>Mucorales</taxon>
        <taxon>Mucorineae</taxon>
        <taxon>Mucoraceae</taxon>
        <taxon>Mucor</taxon>
    </lineage>
</organism>
<name>A0A8H7V313_9FUNG</name>
<reference evidence="2" key="1">
    <citation type="submission" date="2020-12" db="EMBL/GenBank/DDBJ databases">
        <title>Metabolic potential, ecology and presence of endohyphal bacteria is reflected in genomic diversity of Mucoromycotina.</title>
        <authorList>
            <person name="Muszewska A."/>
            <person name="Okrasinska A."/>
            <person name="Steczkiewicz K."/>
            <person name="Drgas O."/>
            <person name="Orlowska M."/>
            <person name="Perlinska-Lenart U."/>
            <person name="Aleksandrzak-Piekarczyk T."/>
            <person name="Szatraj K."/>
            <person name="Zielenkiewicz U."/>
            <person name="Pilsyk S."/>
            <person name="Malc E."/>
            <person name="Mieczkowski P."/>
            <person name="Kruszewska J.S."/>
            <person name="Biernat P."/>
            <person name="Pawlowska J."/>
        </authorList>
    </citation>
    <scope>NUCLEOTIDE SEQUENCE</scope>
    <source>
        <strain evidence="2">WA0000017839</strain>
    </source>
</reference>
<gene>
    <name evidence="2" type="ORF">INT47_011696</name>
</gene>
<comment type="caution">
    <text evidence="2">The sequence shown here is derived from an EMBL/GenBank/DDBJ whole genome shotgun (WGS) entry which is preliminary data.</text>
</comment>
<evidence type="ECO:0000256" key="1">
    <source>
        <dbReference type="SAM" id="Phobius"/>
    </source>
</evidence>
<proteinExistence type="predicted"/>
<dbReference type="OrthoDB" id="2241805at2759"/>
<feature type="transmembrane region" description="Helical" evidence="1">
    <location>
        <begin position="77"/>
        <end position="97"/>
    </location>
</feature>
<keyword evidence="1" id="KW-0472">Membrane</keyword>
<sequence length="530" mass="59627">MMDDKQNDRIVDLYKNDSKFSTDNEDYQETGSIGTFDFYIWTFIPTVGILFCLLHAHQDHFWQWTGDTVADAQSLKAKTIVSVISTVIGGSIAATFMKTVSGVSYTFVRHGKAGFSQLVTMIGGFSPSHIPMLTAGKAWFSIIVIILATIISSITKQLAVVSMGVSLVSQQDNILFYTRDYSTCNPVYTASSLAHMFPVINLNVLDSLRHPNHTFTNEYYDMGIPAKIKGQSRSERVLPFANVSCAKVPFKADFTRLRPLMSELPSPNKSDPFGSLKTMMTLAMYTDKTNEKLWQWVNCTMSIGYANALTTCNKTLCHTTRTTSITPFKQSGLVLHDFVDLLFRLVTPSSSNSRNAVYIWLLGADLSDYYELETAISGESLEMVQNRTEALATVVARILCDQNTGKKYNATTTFESVFDTDIHYSYHVLWKWPFWLLSVFLFILWLICLATMWFTPESRVVSVEWLLSQYIAKNRLSYLSGLGLVKSHKGTLFQILDENAEEDIGCIVILEAGYDQGLNCQNVVQGKKYQ</sequence>
<evidence type="ECO:0000313" key="3">
    <source>
        <dbReference type="Proteomes" id="UP000603453"/>
    </source>
</evidence>
<evidence type="ECO:0000313" key="2">
    <source>
        <dbReference type="EMBL" id="KAG2203602.1"/>
    </source>
</evidence>